<feature type="binding site" evidence="5">
    <location>
        <position position="54"/>
    </location>
    <ligand>
        <name>Ca(2+)</name>
        <dbReference type="ChEBI" id="CHEBI:29108"/>
        <label>2</label>
    </ligand>
</feature>
<keyword evidence="4 7" id="KW-0325">Glycoprotein</keyword>
<dbReference type="Gene3D" id="2.120.10.30">
    <property type="entry name" value="TolB, C-terminal domain"/>
    <property type="match status" value="1"/>
</dbReference>
<feature type="binding site" evidence="5">
    <location>
        <position position="224"/>
    </location>
    <ligand>
        <name>Ca(2+)</name>
        <dbReference type="ChEBI" id="CHEBI:29108"/>
        <label>1</label>
        <note>catalytic</note>
    </ligand>
</feature>
<feature type="binding site" evidence="5">
    <location>
        <position position="269"/>
    </location>
    <ligand>
        <name>Ca(2+)</name>
        <dbReference type="ChEBI" id="CHEBI:29108"/>
        <label>1</label>
        <note>catalytic</note>
    </ligand>
</feature>
<evidence type="ECO:0000256" key="2">
    <source>
        <dbReference type="ARBA" id="ARBA00022801"/>
    </source>
</evidence>
<evidence type="ECO:0000313" key="9">
    <source>
        <dbReference type="Proteomes" id="UP000007110"/>
    </source>
</evidence>
<keyword evidence="9" id="KW-1185">Reference proteome</keyword>
<dbReference type="OMA" id="VTWKGEI"/>
<evidence type="ECO:0000256" key="7">
    <source>
        <dbReference type="RuleBase" id="RU368025"/>
    </source>
</evidence>
<keyword evidence="5 7" id="KW-0479">Metal-binding</keyword>
<dbReference type="PANTHER" id="PTHR11799:SF12">
    <property type="entry name" value="PARAOXONASE-RELATED"/>
    <property type="match status" value="1"/>
</dbReference>
<feature type="binding site" evidence="5">
    <location>
        <position position="53"/>
    </location>
    <ligand>
        <name>Ca(2+)</name>
        <dbReference type="ChEBI" id="CHEBI:29108"/>
        <label>1</label>
        <note>catalytic</note>
    </ligand>
</feature>
<sequence length="358" mass="39507">MGLTARNIITYIILAVVIDQVARIIYSLGLHKTIFTHHPGICRALPGIENGSEDIVTSSNGLAFISSGALKMLEPDQGILGQVFLFDFNHPDLDPINIQIIGIDKAAWIPIGMDIWESGPKDNPKLSLYVVNKQPDSIGIEVFDFSYKNKVPTLTHQRRIHHKNIWSPNDVVLVDENRFYTTNDAYLPQPFNILEVVFRLSSGSVAYYDGHDARIVAKGLKLSNGVNLSPNKKLLYAASSLGQELFIYRVQSDGSLEQAKVIPLATIPDNIDVDKDDGSLWIGCGFATHHFFNQCGKVTGVGQVLNIQLDKELNPTIREVFADDTGMIRLSSVACRYGNAMLIGTVVDKAAYCEGITY</sequence>
<dbReference type="Pfam" id="PF01731">
    <property type="entry name" value="Arylesterase"/>
    <property type="match status" value="1"/>
</dbReference>
<reference evidence="8" key="2">
    <citation type="submission" date="2021-01" db="UniProtKB">
        <authorList>
            <consortium name="EnsemblMetazoa"/>
        </authorList>
    </citation>
    <scope>IDENTIFICATION</scope>
</reference>
<keyword evidence="2 7" id="KW-0378">Hydrolase</keyword>
<evidence type="ECO:0000256" key="5">
    <source>
        <dbReference type="PIRSR" id="PIRSR602640-2"/>
    </source>
</evidence>
<dbReference type="RefSeq" id="XP_030829825.1">
    <property type="nucleotide sequence ID" value="XM_030973965.1"/>
</dbReference>
<feature type="binding site" evidence="5">
    <location>
        <position position="169"/>
    </location>
    <ligand>
        <name>Ca(2+)</name>
        <dbReference type="ChEBI" id="CHEBI:29108"/>
        <label>2</label>
    </ligand>
</feature>
<evidence type="ECO:0000256" key="1">
    <source>
        <dbReference type="ARBA" id="ARBA00008595"/>
    </source>
</evidence>
<feature type="disulfide bond" description="In form B" evidence="6">
    <location>
        <begin position="42"/>
        <end position="353"/>
    </location>
</feature>
<evidence type="ECO:0000256" key="4">
    <source>
        <dbReference type="ARBA" id="ARBA00023180"/>
    </source>
</evidence>
<dbReference type="PRINTS" id="PR01785">
    <property type="entry name" value="PARAOXONASE"/>
</dbReference>
<dbReference type="GO" id="GO:0004064">
    <property type="term" value="F:arylesterase activity"/>
    <property type="evidence" value="ECO:0007669"/>
    <property type="project" value="UniProtKB-UniRule"/>
</dbReference>
<comment type="cofactor">
    <cofactor evidence="5 7">
        <name>Ca(2+)</name>
        <dbReference type="ChEBI" id="CHEBI:29108"/>
    </cofactor>
    <text evidence="5 7">Binds 2 calcium ions per subunit.</text>
</comment>
<evidence type="ECO:0000313" key="8">
    <source>
        <dbReference type="EnsemblMetazoa" id="XP_030829825"/>
    </source>
</evidence>
<accession>A0A7M7N2W6</accession>
<dbReference type="InterPro" id="IPR011042">
    <property type="entry name" value="6-blade_b-propeller_TolB-like"/>
</dbReference>
<keyword evidence="3 6" id="KW-1015">Disulfide bond</keyword>
<keyword evidence="5 7" id="KW-0106">Calcium</keyword>
<organism evidence="8 9">
    <name type="scientific">Strongylocentrotus purpuratus</name>
    <name type="common">Purple sea urchin</name>
    <dbReference type="NCBI Taxonomy" id="7668"/>
    <lineage>
        <taxon>Eukaryota</taxon>
        <taxon>Metazoa</taxon>
        <taxon>Echinodermata</taxon>
        <taxon>Eleutherozoa</taxon>
        <taxon>Echinozoa</taxon>
        <taxon>Echinoidea</taxon>
        <taxon>Euechinoidea</taxon>
        <taxon>Echinacea</taxon>
        <taxon>Camarodonta</taxon>
        <taxon>Echinidea</taxon>
        <taxon>Strongylocentrotidae</taxon>
        <taxon>Strongylocentrotus</taxon>
    </lineage>
</organism>
<evidence type="ECO:0000256" key="3">
    <source>
        <dbReference type="ARBA" id="ARBA00023157"/>
    </source>
</evidence>
<dbReference type="KEGG" id="spu:589937"/>
<feature type="binding site" evidence="5">
    <location>
        <position position="170"/>
    </location>
    <ligand>
        <name>Ca(2+)</name>
        <dbReference type="ChEBI" id="CHEBI:29108"/>
        <label>1</label>
        <note>catalytic</note>
    </ligand>
</feature>
<reference evidence="9" key="1">
    <citation type="submission" date="2015-02" db="EMBL/GenBank/DDBJ databases">
        <title>Genome sequencing for Strongylocentrotus purpuratus.</title>
        <authorList>
            <person name="Murali S."/>
            <person name="Liu Y."/>
            <person name="Vee V."/>
            <person name="English A."/>
            <person name="Wang M."/>
            <person name="Skinner E."/>
            <person name="Han Y."/>
            <person name="Muzny D.M."/>
            <person name="Worley K.C."/>
            <person name="Gibbs R.A."/>
        </authorList>
    </citation>
    <scope>NUCLEOTIDE SEQUENCE</scope>
</reference>
<dbReference type="InterPro" id="IPR051288">
    <property type="entry name" value="Serum_paraoxonase/arylesterase"/>
</dbReference>
<comment type="similarity">
    <text evidence="1 7">Belongs to the paraoxonase family.</text>
</comment>
<dbReference type="EC" id="3.1.1.2" evidence="7"/>
<dbReference type="GO" id="GO:0046872">
    <property type="term" value="F:metal ion binding"/>
    <property type="evidence" value="ECO:0007669"/>
    <property type="project" value="UniProtKB-KW"/>
</dbReference>
<dbReference type="GeneID" id="589937"/>
<dbReference type="AlphaFoldDB" id="A0A7M7N2W6"/>
<feature type="binding site" evidence="5">
    <location>
        <position position="270"/>
    </location>
    <ligand>
        <name>Ca(2+)</name>
        <dbReference type="ChEBI" id="CHEBI:29108"/>
        <label>1</label>
        <note>catalytic</note>
    </ligand>
</feature>
<dbReference type="SUPFAM" id="SSF63829">
    <property type="entry name" value="Calcium-dependent phosphotriesterase"/>
    <property type="match status" value="1"/>
</dbReference>
<comment type="catalytic activity">
    <reaction evidence="7">
        <text>a phenyl acetate + H2O = a phenol + acetate + H(+)</text>
        <dbReference type="Rhea" id="RHEA:17309"/>
        <dbReference type="ChEBI" id="CHEBI:15377"/>
        <dbReference type="ChEBI" id="CHEBI:15378"/>
        <dbReference type="ChEBI" id="CHEBI:30089"/>
        <dbReference type="ChEBI" id="CHEBI:33853"/>
        <dbReference type="ChEBI" id="CHEBI:140310"/>
        <dbReference type="EC" id="3.1.1.2"/>
    </reaction>
</comment>
<protein>
    <recommendedName>
        <fullName evidence="7">Paraoxonase</fullName>
        <ecNumber evidence="7">3.1.1.2</ecNumber>
    </recommendedName>
</protein>
<evidence type="ECO:0000256" key="6">
    <source>
        <dbReference type="PIRSR" id="PIRSR602640-3"/>
    </source>
</evidence>
<name>A0A7M7N2W6_STRPU</name>
<dbReference type="EnsemblMetazoa" id="XM_030973965">
    <property type="protein sequence ID" value="XP_030829825"/>
    <property type="gene ID" value="LOC589937"/>
</dbReference>
<dbReference type="PANTHER" id="PTHR11799">
    <property type="entry name" value="PARAOXONASE"/>
    <property type="match status" value="1"/>
</dbReference>
<dbReference type="InParanoid" id="A0A7M7N2W6"/>
<dbReference type="Proteomes" id="UP000007110">
    <property type="component" value="Unassembled WGS sequence"/>
</dbReference>
<dbReference type="InterPro" id="IPR002640">
    <property type="entry name" value="Arylesterase"/>
</dbReference>
<dbReference type="OrthoDB" id="423498at2759"/>
<proteinExistence type="inferred from homology"/>